<evidence type="ECO:0000313" key="3">
    <source>
        <dbReference type="Proteomes" id="UP000323506"/>
    </source>
</evidence>
<keyword evidence="3" id="KW-1185">Reference proteome</keyword>
<dbReference type="Proteomes" id="UP000323506">
    <property type="component" value="Chromosome D05"/>
</dbReference>
<feature type="compositionally biased region" description="Polar residues" evidence="1">
    <location>
        <begin position="25"/>
        <end position="34"/>
    </location>
</feature>
<proteinExistence type="predicted"/>
<gene>
    <name evidence="2" type="ORF">ES288_D05G439600v1</name>
</gene>
<reference evidence="2 3" key="1">
    <citation type="submission" date="2019-06" db="EMBL/GenBank/DDBJ databases">
        <title>WGS assembly of Gossypium darwinii.</title>
        <authorList>
            <person name="Chen Z.J."/>
            <person name="Sreedasyam A."/>
            <person name="Ando A."/>
            <person name="Song Q."/>
            <person name="De L."/>
            <person name="Hulse-Kemp A."/>
            <person name="Ding M."/>
            <person name="Ye W."/>
            <person name="Kirkbride R."/>
            <person name="Jenkins J."/>
            <person name="Plott C."/>
            <person name="Lovell J."/>
            <person name="Lin Y.-M."/>
            <person name="Vaughn R."/>
            <person name="Liu B."/>
            <person name="Li W."/>
            <person name="Simpson S."/>
            <person name="Scheffler B."/>
            <person name="Saski C."/>
            <person name="Grover C."/>
            <person name="Hu G."/>
            <person name="Conover J."/>
            <person name="Carlson J."/>
            <person name="Shu S."/>
            <person name="Boston L."/>
            <person name="Williams M."/>
            <person name="Peterson D."/>
            <person name="Mcgee K."/>
            <person name="Jones D."/>
            <person name="Wendel J."/>
            <person name="Stelly D."/>
            <person name="Grimwood J."/>
            <person name="Schmutz J."/>
        </authorList>
    </citation>
    <scope>NUCLEOTIDE SEQUENCE [LARGE SCALE GENOMIC DNA]</scope>
    <source>
        <strain evidence="2">1808015.09</strain>
    </source>
</reference>
<evidence type="ECO:0000256" key="1">
    <source>
        <dbReference type="SAM" id="MobiDB-lite"/>
    </source>
</evidence>
<dbReference type="EMBL" id="CM017705">
    <property type="protein sequence ID" value="TYG71941.1"/>
    <property type="molecule type" value="Genomic_DNA"/>
</dbReference>
<protein>
    <submittedName>
        <fullName evidence="2">Uncharacterized protein</fullName>
    </submittedName>
</protein>
<accession>A0A5D2CQQ6</accession>
<evidence type="ECO:0000313" key="2">
    <source>
        <dbReference type="EMBL" id="TYG71941.1"/>
    </source>
</evidence>
<name>A0A5D2CQQ6_GOSDA</name>
<feature type="non-terminal residue" evidence="2">
    <location>
        <position position="1"/>
    </location>
</feature>
<feature type="region of interest" description="Disordered" evidence="1">
    <location>
        <begin position="18"/>
        <end position="71"/>
    </location>
</feature>
<sequence length="115" mass="12736">VANLSESEGSFTVAVGGNKEKILESSGNESQSNWLGDEEGENRRGQSDNCSLLFSDNRRGQSENRSGNESQSNWLRVKAIALFCSKKSRTNHCIHTLEYHALYPTSSFGITYPMS</sequence>
<dbReference type="AlphaFoldDB" id="A0A5D2CQQ6"/>
<organism evidence="2 3">
    <name type="scientific">Gossypium darwinii</name>
    <name type="common">Darwin's cotton</name>
    <name type="synonym">Gossypium barbadense var. darwinii</name>
    <dbReference type="NCBI Taxonomy" id="34276"/>
    <lineage>
        <taxon>Eukaryota</taxon>
        <taxon>Viridiplantae</taxon>
        <taxon>Streptophyta</taxon>
        <taxon>Embryophyta</taxon>
        <taxon>Tracheophyta</taxon>
        <taxon>Spermatophyta</taxon>
        <taxon>Magnoliopsida</taxon>
        <taxon>eudicotyledons</taxon>
        <taxon>Gunneridae</taxon>
        <taxon>Pentapetalae</taxon>
        <taxon>rosids</taxon>
        <taxon>malvids</taxon>
        <taxon>Malvales</taxon>
        <taxon>Malvaceae</taxon>
        <taxon>Malvoideae</taxon>
        <taxon>Gossypium</taxon>
    </lineage>
</organism>